<dbReference type="EMBL" id="JANBPW010005729">
    <property type="protein sequence ID" value="KAJ1932016.1"/>
    <property type="molecule type" value="Genomic_DNA"/>
</dbReference>
<gene>
    <name evidence="1" type="ORF">FBU59_006515</name>
</gene>
<protein>
    <submittedName>
        <fullName evidence="1">Uncharacterized protein</fullName>
    </submittedName>
</protein>
<evidence type="ECO:0000313" key="1">
    <source>
        <dbReference type="EMBL" id="KAJ1932016.1"/>
    </source>
</evidence>
<keyword evidence="2" id="KW-1185">Reference proteome</keyword>
<sequence>GVLKHCKFIALWIRVFFGYMFCCTVVIRTYALDIIFIQGKTYKGWRFYLPLIVLLVGLVIFSVVSQLVPDRLTILYLDFFATCHYVYAYRYSCIALVFAMWVLEAVVVWRVRHIHSSFNEFRESLIMTILGLAFCTEMSVVHALYPYYAFQKVVRAVAVMFDLTTSFVSLMLILAFPVFQCMFRREAYLQEWLVTLSRDGLRKEYDIDETNVAAARSTNFDKVRMSTIPGTCTRLDSEFTAYEEMSHGAHSPTEPLPVFEITNQGFGLPHIYDTIDNGHGLNSANSPTNGDYLSYIRDIHSSRAIL</sequence>
<accession>A0ACC1IZP0</accession>
<organism evidence="1 2">
    <name type="scientific">Linderina macrospora</name>
    <dbReference type="NCBI Taxonomy" id="4868"/>
    <lineage>
        <taxon>Eukaryota</taxon>
        <taxon>Fungi</taxon>
        <taxon>Fungi incertae sedis</taxon>
        <taxon>Zoopagomycota</taxon>
        <taxon>Kickxellomycotina</taxon>
        <taxon>Kickxellomycetes</taxon>
        <taxon>Kickxellales</taxon>
        <taxon>Kickxellaceae</taxon>
        <taxon>Linderina</taxon>
    </lineage>
</organism>
<comment type="caution">
    <text evidence="1">The sequence shown here is derived from an EMBL/GenBank/DDBJ whole genome shotgun (WGS) entry which is preliminary data.</text>
</comment>
<feature type="non-terminal residue" evidence="1">
    <location>
        <position position="1"/>
    </location>
</feature>
<dbReference type="Proteomes" id="UP001150603">
    <property type="component" value="Unassembled WGS sequence"/>
</dbReference>
<proteinExistence type="predicted"/>
<reference evidence="1" key="1">
    <citation type="submission" date="2022-07" db="EMBL/GenBank/DDBJ databases">
        <title>Phylogenomic reconstructions and comparative analyses of Kickxellomycotina fungi.</title>
        <authorList>
            <person name="Reynolds N.K."/>
            <person name="Stajich J.E."/>
            <person name="Barry K."/>
            <person name="Grigoriev I.V."/>
            <person name="Crous P."/>
            <person name="Smith M.E."/>
        </authorList>
    </citation>
    <scope>NUCLEOTIDE SEQUENCE</scope>
    <source>
        <strain evidence="1">NRRL 5244</strain>
    </source>
</reference>
<name>A0ACC1IZP0_9FUNG</name>
<evidence type="ECO:0000313" key="2">
    <source>
        <dbReference type="Proteomes" id="UP001150603"/>
    </source>
</evidence>